<keyword evidence="4" id="KW-0997">Cell inner membrane</keyword>
<evidence type="ECO:0000256" key="2">
    <source>
        <dbReference type="ARBA" id="ARBA00022448"/>
    </source>
</evidence>
<evidence type="ECO:0000256" key="1">
    <source>
        <dbReference type="ARBA" id="ARBA00004429"/>
    </source>
</evidence>
<dbReference type="GO" id="GO:0015031">
    <property type="term" value="P:protein transport"/>
    <property type="evidence" value="ECO:0007669"/>
    <property type="project" value="UniProtKB-KW"/>
</dbReference>
<evidence type="ECO:0000256" key="5">
    <source>
        <dbReference type="ARBA" id="ARBA00022692"/>
    </source>
</evidence>
<evidence type="ECO:0000256" key="9">
    <source>
        <dbReference type="ARBA" id="ARBA00023136"/>
    </source>
</evidence>
<evidence type="ECO:0000256" key="11">
    <source>
        <dbReference type="ARBA" id="ARBA00072251"/>
    </source>
</evidence>
<feature type="transmembrane region" description="Helical" evidence="12">
    <location>
        <begin position="138"/>
        <end position="158"/>
    </location>
</feature>
<evidence type="ECO:0000256" key="10">
    <source>
        <dbReference type="ARBA" id="ARBA00024202"/>
    </source>
</evidence>
<evidence type="ECO:0000256" key="6">
    <source>
        <dbReference type="ARBA" id="ARBA00022856"/>
    </source>
</evidence>
<sequence>MTTDMIDPLVEPPAAPPTADRASGKSLSKWTLYTRRFMRNKPAVGGVIVLVVLIIFSTVGPLLSPYAVDSMDFLALSQPPSAAHWFGTNGAGNDTYTQTAIGLQRSLMIAVTVSVGTTILSALVGTAAAYFGGWFERFALLFIHFMMVVPTFLLLSIISNDSGGVWWVIAFVMIFVGWFFPARIIWTMTLSLREREYVQAARYMGVRGLRIVTRHLIPNIGSLLVINFTLGIVAAVTTETGLSFIGFGVKIPDVSLGSLIGEGSSSIISSPWLFYFPALVLTLLTVSMALIADGLRDALDPTSAAGGRA</sequence>
<feature type="transmembrane region" description="Helical" evidence="12">
    <location>
        <begin position="272"/>
        <end position="292"/>
    </location>
</feature>
<accession>A0A3S9WJP9</accession>
<evidence type="ECO:0000256" key="4">
    <source>
        <dbReference type="ARBA" id="ARBA00022519"/>
    </source>
</evidence>
<dbReference type="Pfam" id="PF12911">
    <property type="entry name" value="OppC_N"/>
    <property type="match status" value="1"/>
</dbReference>
<feature type="domain" description="ABC transmembrane type-1" evidence="14">
    <location>
        <begin position="107"/>
        <end position="292"/>
    </location>
</feature>
<dbReference type="PANTHER" id="PTHR43386">
    <property type="entry name" value="OLIGOPEPTIDE TRANSPORT SYSTEM PERMEASE PROTEIN APPC"/>
    <property type="match status" value="1"/>
</dbReference>
<evidence type="ECO:0000313" key="16">
    <source>
        <dbReference type="Proteomes" id="UP000274841"/>
    </source>
</evidence>
<dbReference type="PANTHER" id="PTHR43386:SF2">
    <property type="entry name" value="OLIGOPEPTIDE TRANSPORT SYSTEM PERMEASE PROTEIN OPPC"/>
    <property type="match status" value="1"/>
</dbReference>
<feature type="transmembrane region" description="Helical" evidence="12">
    <location>
        <begin position="107"/>
        <end position="131"/>
    </location>
</feature>
<evidence type="ECO:0000259" key="14">
    <source>
        <dbReference type="PROSITE" id="PS50928"/>
    </source>
</evidence>
<dbReference type="GO" id="GO:0015833">
    <property type="term" value="P:peptide transport"/>
    <property type="evidence" value="ECO:0007669"/>
    <property type="project" value="UniProtKB-KW"/>
</dbReference>
<organism evidence="15 16">
    <name type="scientific">Microbacterium oxydans</name>
    <dbReference type="NCBI Taxonomy" id="82380"/>
    <lineage>
        <taxon>Bacteria</taxon>
        <taxon>Bacillati</taxon>
        <taxon>Actinomycetota</taxon>
        <taxon>Actinomycetes</taxon>
        <taxon>Micrococcales</taxon>
        <taxon>Microbacteriaceae</taxon>
        <taxon>Microbacterium</taxon>
    </lineage>
</organism>
<proteinExistence type="inferred from homology"/>
<feature type="transmembrane region" description="Helical" evidence="12">
    <location>
        <begin position="216"/>
        <end position="236"/>
    </location>
</feature>
<evidence type="ECO:0000256" key="7">
    <source>
        <dbReference type="ARBA" id="ARBA00022927"/>
    </source>
</evidence>
<comment type="subcellular location">
    <subcellularLocation>
        <location evidence="1">Cell inner membrane</location>
        <topology evidence="1">Multi-pass membrane protein</topology>
    </subcellularLocation>
    <subcellularLocation>
        <location evidence="12">Cell membrane</location>
        <topology evidence="12">Multi-pass membrane protein</topology>
    </subcellularLocation>
</comment>
<gene>
    <name evidence="15" type="ORF">CVS54_01639</name>
</gene>
<keyword evidence="5 12" id="KW-0812">Transmembrane</keyword>
<dbReference type="KEGG" id="moy:CVS54_01639"/>
<feature type="region of interest" description="Disordered" evidence="13">
    <location>
        <begin position="1"/>
        <end position="23"/>
    </location>
</feature>
<evidence type="ECO:0000256" key="12">
    <source>
        <dbReference type="RuleBase" id="RU363032"/>
    </source>
</evidence>
<keyword evidence="6" id="KW-0571">Peptide transport</keyword>
<keyword evidence="3" id="KW-1003">Cell membrane</keyword>
<reference evidence="15 16" key="1">
    <citation type="submission" date="2018-08" db="EMBL/GenBank/DDBJ databases">
        <title>Microbacterium oxydans strain HG3.</title>
        <authorList>
            <person name="ORTET P."/>
        </authorList>
    </citation>
    <scope>NUCLEOTIDE SEQUENCE [LARGE SCALE GENOMIC DNA]</scope>
    <source>
        <strain evidence="15 16">HG3</strain>
    </source>
</reference>
<name>A0A3S9WJP9_9MICO</name>
<feature type="transmembrane region" description="Helical" evidence="12">
    <location>
        <begin position="164"/>
        <end position="186"/>
    </location>
</feature>
<feature type="transmembrane region" description="Helical" evidence="12">
    <location>
        <begin position="43"/>
        <end position="63"/>
    </location>
</feature>
<evidence type="ECO:0000256" key="8">
    <source>
        <dbReference type="ARBA" id="ARBA00022989"/>
    </source>
</evidence>
<keyword evidence="8 12" id="KW-1133">Transmembrane helix</keyword>
<dbReference type="Gene3D" id="1.10.3720.10">
    <property type="entry name" value="MetI-like"/>
    <property type="match status" value="1"/>
</dbReference>
<dbReference type="InterPro" id="IPR025966">
    <property type="entry name" value="OppC_N"/>
</dbReference>
<dbReference type="EMBL" id="CP031422">
    <property type="protein sequence ID" value="AZS40312.1"/>
    <property type="molecule type" value="Genomic_DNA"/>
</dbReference>
<dbReference type="SUPFAM" id="SSF161098">
    <property type="entry name" value="MetI-like"/>
    <property type="match status" value="1"/>
</dbReference>
<comment type="similarity">
    <text evidence="10">Belongs to the binding-protein-dependent transport system permease family. OppBC subfamily.</text>
</comment>
<protein>
    <recommendedName>
        <fullName evidence="11">Oligopeptide transport system permease protein OppC</fullName>
    </recommendedName>
</protein>
<evidence type="ECO:0000256" key="13">
    <source>
        <dbReference type="SAM" id="MobiDB-lite"/>
    </source>
</evidence>
<dbReference type="RefSeq" id="WP_046749206.1">
    <property type="nucleotide sequence ID" value="NZ_CP031422.1"/>
</dbReference>
<dbReference type="GO" id="GO:0055085">
    <property type="term" value="P:transmembrane transport"/>
    <property type="evidence" value="ECO:0007669"/>
    <property type="project" value="InterPro"/>
</dbReference>
<evidence type="ECO:0000256" key="3">
    <source>
        <dbReference type="ARBA" id="ARBA00022475"/>
    </source>
</evidence>
<dbReference type="Pfam" id="PF00528">
    <property type="entry name" value="BPD_transp_1"/>
    <property type="match status" value="1"/>
</dbReference>
<keyword evidence="7" id="KW-0653">Protein transport</keyword>
<dbReference type="CDD" id="cd06261">
    <property type="entry name" value="TM_PBP2"/>
    <property type="match status" value="1"/>
</dbReference>
<keyword evidence="2 12" id="KW-0813">Transport</keyword>
<dbReference type="GO" id="GO:0005886">
    <property type="term" value="C:plasma membrane"/>
    <property type="evidence" value="ECO:0007669"/>
    <property type="project" value="UniProtKB-SubCell"/>
</dbReference>
<dbReference type="InterPro" id="IPR050366">
    <property type="entry name" value="BP-dependent_transpt_permease"/>
</dbReference>
<keyword evidence="9 12" id="KW-0472">Membrane</keyword>
<dbReference type="Proteomes" id="UP000274841">
    <property type="component" value="Chromosome"/>
</dbReference>
<dbReference type="InterPro" id="IPR000515">
    <property type="entry name" value="MetI-like"/>
</dbReference>
<dbReference type="InterPro" id="IPR035906">
    <property type="entry name" value="MetI-like_sf"/>
</dbReference>
<evidence type="ECO:0000313" key="15">
    <source>
        <dbReference type="EMBL" id="AZS40312.1"/>
    </source>
</evidence>
<dbReference type="AlphaFoldDB" id="A0A3S9WJP9"/>
<dbReference type="PROSITE" id="PS50928">
    <property type="entry name" value="ABC_TM1"/>
    <property type="match status" value="1"/>
</dbReference>